<evidence type="ECO:0000259" key="3">
    <source>
        <dbReference type="Pfam" id="PF26177"/>
    </source>
</evidence>
<dbReference type="InterPro" id="IPR059009">
    <property type="entry name" value="Znf_C2H2_17_1st"/>
</dbReference>
<feature type="region of interest" description="Disordered" evidence="1">
    <location>
        <begin position="233"/>
        <end position="303"/>
    </location>
</feature>
<evidence type="ECO:0000256" key="1">
    <source>
        <dbReference type="SAM" id="MobiDB-lite"/>
    </source>
</evidence>
<protein>
    <submittedName>
        <fullName evidence="4">Uncharacterized protein</fullName>
    </submittedName>
</protein>
<proteinExistence type="predicted"/>
<feature type="compositionally biased region" description="Polar residues" evidence="1">
    <location>
        <begin position="431"/>
        <end position="444"/>
    </location>
</feature>
<feature type="domain" description="C2H2-domain containing protein first zinc finger" evidence="3">
    <location>
        <begin position="359"/>
        <end position="388"/>
    </location>
</feature>
<dbReference type="Proteomes" id="UP001152607">
    <property type="component" value="Unassembled WGS sequence"/>
</dbReference>
<dbReference type="Pfam" id="PF26177">
    <property type="entry name" value="zf_C2H2_17_1st"/>
    <property type="match status" value="1"/>
</dbReference>
<feature type="compositionally biased region" description="Basic and acidic residues" evidence="1">
    <location>
        <begin position="264"/>
        <end position="274"/>
    </location>
</feature>
<evidence type="ECO:0000313" key="5">
    <source>
        <dbReference type="Proteomes" id="UP001152607"/>
    </source>
</evidence>
<name>A0A9W4XTK9_9PLEO</name>
<feature type="compositionally biased region" description="Low complexity" evidence="1">
    <location>
        <begin position="477"/>
        <end position="488"/>
    </location>
</feature>
<organism evidence="4 5">
    <name type="scientific">Periconia digitata</name>
    <dbReference type="NCBI Taxonomy" id="1303443"/>
    <lineage>
        <taxon>Eukaryota</taxon>
        <taxon>Fungi</taxon>
        <taxon>Dikarya</taxon>
        <taxon>Ascomycota</taxon>
        <taxon>Pezizomycotina</taxon>
        <taxon>Dothideomycetes</taxon>
        <taxon>Pleosporomycetidae</taxon>
        <taxon>Pleosporales</taxon>
        <taxon>Massarineae</taxon>
        <taxon>Periconiaceae</taxon>
        <taxon>Periconia</taxon>
    </lineage>
</organism>
<dbReference type="Pfam" id="PF26176">
    <property type="entry name" value="zf_C2H2_17_2"/>
    <property type="match status" value="1"/>
</dbReference>
<accession>A0A9W4XTK9</accession>
<dbReference type="OrthoDB" id="5062908at2759"/>
<dbReference type="AlphaFoldDB" id="A0A9W4XTK9"/>
<feature type="domain" description="C2H2-domain containing protein second zinc finger" evidence="2">
    <location>
        <begin position="396"/>
        <end position="427"/>
    </location>
</feature>
<reference evidence="4" key="1">
    <citation type="submission" date="2023-01" db="EMBL/GenBank/DDBJ databases">
        <authorList>
            <person name="Van Ghelder C."/>
            <person name="Rancurel C."/>
        </authorList>
    </citation>
    <scope>NUCLEOTIDE SEQUENCE</scope>
    <source>
        <strain evidence="4">CNCM I-4278</strain>
    </source>
</reference>
<gene>
    <name evidence="4" type="ORF">PDIGIT_LOCUS5399</name>
</gene>
<keyword evidence="5" id="KW-1185">Reference proteome</keyword>
<comment type="caution">
    <text evidence="4">The sequence shown here is derived from an EMBL/GenBank/DDBJ whole genome shotgun (WGS) entry which is preliminary data.</text>
</comment>
<evidence type="ECO:0000313" key="4">
    <source>
        <dbReference type="EMBL" id="CAI6332377.1"/>
    </source>
</evidence>
<dbReference type="InterPro" id="IPR059095">
    <property type="entry name" value="Znf_C2H2_17_2nd"/>
</dbReference>
<dbReference type="Gene3D" id="3.30.160.60">
    <property type="entry name" value="Classic Zinc Finger"/>
    <property type="match status" value="1"/>
</dbReference>
<sequence>MSIRSPDGALSSASFFDVLPEEYSTTNNQSVDIAKWREDISGLSTAANLFISQAPDLSMTCRSEADVKDNTSEYSMDSAYHSQSGNQQRTTMTTEGFQWTSDQVFLFEDSSPLLGSDNYTPFSGSQDMDQLHLSPTAGAMDTGVQSFDWSTNSTLNQDLFNFSSATNMSQFSPMDDTYGLGPWSAAAVMPYDTNQGLSGTEVFNTRAQLQQHQDTHSLDVSTRPDVLRHNSFNTQYQTVRTPVQPGPVAAPTNPTTVGFAPRTADSRATAEESSTKSLDAPSLADDDEGEDEEIFSPQDPEINRIQEEHKKVARTHPLYNAKPKEDGNFHCPFEGQPGCNHKPTDLKCNHDKYVDSHLKPYRCNREGCPNVQFSSTACLLRHEREAHALHGHGKNPNLCYYTDCERAMAGNGFRRRYNLFDHMKRVHDYTGPTNDVSASPSADSQAPKGRGAAGRRKKSPTDIGASKKHKVTKASNRKQLQQQQQQQQKLQERAQLQERFAKKKQNLLELLTKLDGPDDFAAEHMDRLTAELGDLSRIASIHRNTDGAVSGD</sequence>
<evidence type="ECO:0000259" key="2">
    <source>
        <dbReference type="Pfam" id="PF26176"/>
    </source>
</evidence>
<feature type="compositionally biased region" description="Acidic residues" evidence="1">
    <location>
        <begin position="284"/>
        <end position="294"/>
    </location>
</feature>
<dbReference type="EMBL" id="CAOQHR010000003">
    <property type="protein sequence ID" value="CAI6332377.1"/>
    <property type="molecule type" value="Genomic_DNA"/>
</dbReference>
<feature type="region of interest" description="Disordered" evidence="1">
    <location>
        <begin position="429"/>
        <end position="488"/>
    </location>
</feature>
<feature type="compositionally biased region" description="Basic residues" evidence="1">
    <location>
        <begin position="466"/>
        <end position="476"/>
    </location>
</feature>